<dbReference type="PANTHER" id="PTHR42756:SF1">
    <property type="entry name" value="TRANSCRIPTIONAL REPRESSOR OF EMRAB OPERON"/>
    <property type="match status" value="1"/>
</dbReference>
<dbReference type="InterPro" id="IPR036388">
    <property type="entry name" value="WH-like_DNA-bd_sf"/>
</dbReference>
<evidence type="ECO:0000259" key="4">
    <source>
        <dbReference type="PROSITE" id="PS50995"/>
    </source>
</evidence>
<keyword evidence="2" id="KW-0238">DNA-binding</keyword>
<dbReference type="GO" id="GO:0003700">
    <property type="term" value="F:DNA-binding transcription factor activity"/>
    <property type="evidence" value="ECO:0007669"/>
    <property type="project" value="InterPro"/>
</dbReference>
<evidence type="ECO:0000313" key="5">
    <source>
        <dbReference type="EMBL" id="MYM56929.1"/>
    </source>
</evidence>
<dbReference type="GO" id="GO:0003677">
    <property type="term" value="F:DNA binding"/>
    <property type="evidence" value="ECO:0007669"/>
    <property type="project" value="UniProtKB-KW"/>
</dbReference>
<evidence type="ECO:0000256" key="1">
    <source>
        <dbReference type="ARBA" id="ARBA00023015"/>
    </source>
</evidence>
<keyword evidence="6" id="KW-1185">Reference proteome</keyword>
<dbReference type="PROSITE" id="PS50995">
    <property type="entry name" value="HTH_MARR_2"/>
    <property type="match status" value="1"/>
</dbReference>
<dbReference type="InterPro" id="IPR036390">
    <property type="entry name" value="WH_DNA-bd_sf"/>
</dbReference>
<keyword evidence="3" id="KW-0804">Transcription</keyword>
<dbReference type="InterPro" id="IPR000835">
    <property type="entry name" value="HTH_MarR-typ"/>
</dbReference>
<evidence type="ECO:0000313" key="6">
    <source>
        <dbReference type="Proteomes" id="UP000479043"/>
    </source>
</evidence>
<dbReference type="SUPFAM" id="SSF46785">
    <property type="entry name" value="Winged helix' DNA-binding domain"/>
    <property type="match status" value="1"/>
</dbReference>
<gene>
    <name evidence="5" type="ORF">GR167_16550</name>
</gene>
<sequence>MRNIAAMLHEATLLMRRRFESAARPQKLTLMQWRFLGTLARKGAMRQVALGEAIKASPMTVSDVAERLVAAGLIRRDTDPDDSRAKIVALTESGERKTEIMRDISAAVFADAFDGVSEADLEALQRALPRIIENLGGTLPDKVE</sequence>
<dbReference type="PRINTS" id="PR00598">
    <property type="entry name" value="HTHMARR"/>
</dbReference>
<evidence type="ECO:0000256" key="3">
    <source>
        <dbReference type="ARBA" id="ARBA00023163"/>
    </source>
</evidence>
<reference evidence="5 6" key="1">
    <citation type="submission" date="2020-01" db="EMBL/GenBank/DDBJ databases">
        <authorList>
            <person name="Chen S."/>
        </authorList>
    </citation>
    <scope>NUCLEOTIDE SEQUENCE [LARGE SCALE GENOMIC DNA]</scope>
    <source>
        <strain evidence="5 6">GS-10</strain>
    </source>
</reference>
<accession>A0A6L8LUX5</accession>
<dbReference type="PANTHER" id="PTHR42756">
    <property type="entry name" value="TRANSCRIPTIONAL REGULATOR, MARR"/>
    <property type="match status" value="1"/>
</dbReference>
<dbReference type="RefSeq" id="WP_160974839.1">
    <property type="nucleotide sequence ID" value="NZ_WWEN01000008.1"/>
</dbReference>
<dbReference type="Proteomes" id="UP000479043">
    <property type="component" value="Unassembled WGS sequence"/>
</dbReference>
<dbReference type="Pfam" id="PF01047">
    <property type="entry name" value="MarR"/>
    <property type="match status" value="1"/>
</dbReference>
<keyword evidence="1" id="KW-0805">Transcription regulation</keyword>
<name>A0A6L8LUX5_9RHOB</name>
<dbReference type="Gene3D" id="1.10.10.10">
    <property type="entry name" value="Winged helix-like DNA-binding domain superfamily/Winged helix DNA-binding domain"/>
    <property type="match status" value="1"/>
</dbReference>
<organism evidence="5 6">
    <name type="scientific">Thalassovita mangrovi</name>
    <dbReference type="NCBI Taxonomy" id="2692236"/>
    <lineage>
        <taxon>Bacteria</taxon>
        <taxon>Pseudomonadati</taxon>
        <taxon>Pseudomonadota</taxon>
        <taxon>Alphaproteobacteria</taxon>
        <taxon>Rhodobacterales</taxon>
        <taxon>Roseobacteraceae</taxon>
        <taxon>Thalassovita</taxon>
    </lineage>
</organism>
<proteinExistence type="predicted"/>
<feature type="domain" description="HTH marR-type" evidence="4">
    <location>
        <begin position="1"/>
        <end position="133"/>
    </location>
</feature>
<comment type="caution">
    <text evidence="5">The sequence shown here is derived from an EMBL/GenBank/DDBJ whole genome shotgun (WGS) entry which is preliminary data.</text>
</comment>
<dbReference type="EMBL" id="WWEN01000008">
    <property type="protein sequence ID" value="MYM56929.1"/>
    <property type="molecule type" value="Genomic_DNA"/>
</dbReference>
<dbReference type="AlphaFoldDB" id="A0A6L8LUX5"/>
<evidence type="ECO:0000256" key="2">
    <source>
        <dbReference type="ARBA" id="ARBA00023125"/>
    </source>
</evidence>
<dbReference type="SMART" id="SM00347">
    <property type="entry name" value="HTH_MARR"/>
    <property type="match status" value="1"/>
</dbReference>
<protein>
    <submittedName>
        <fullName evidence="5">MarR family transcriptional regulator</fullName>
    </submittedName>
</protein>